<keyword evidence="3" id="KW-0539">Nucleus</keyword>
<dbReference type="GO" id="GO:0000724">
    <property type="term" value="P:double-strand break repair via homologous recombination"/>
    <property type="evidence" value="ECO:0007669"/>
    <property type="project" value="TreeGrafter"/>
</dbReference>
<evidence type="ECO:0000256" key="4">
    <source>
        <dbReference type="SAM" id="MobiDB-lite"/>
    </source>
</evidence>
<dbReference type="InterPro" id="IPR052311">
    <property type="entry name" value="MMS22L-TONSL_complex_comp"/>
</dbReference>
<reference evidence="5" key="1">
    <citation type="submission" date="2015-11" db="EMBL/GenBank/DDBJ databases">
        <title>De novo transcriptome assembly of four potential Pierce s Disease insect vectors from Arizona vineyards.</title>
        <authorList>
            <person name="Tassone E.E."/>
        </authorList>
    </citation>
    <scope>NUCLEOTIDE SEQUENCE</scope>
</reference>
<dbReference type="GO" id="GO:0031297">
    <property type="term" value="P:replication fork processing"/>
    <property type="evidence" value="ECO:0007669"/>
    <property type="project" value="TreeGrafter"/>
</dbReference>
<evidence type="ECO:0000256" key="3">
    <source>
        <dbReference type="ARBA" id="ARBA00023242"/>
    </source>
</evidence>
<feature type="compositionally biased region" description="Polar residues" evidence="4">
    <location>
        <begin position="155"/>
        <end position="164"/>
    </location>
</feature>
<dbReference type="EMBL" id="GECZ01018822">
    <property type="protein sequence ID" value="JAS50947.1"/>
    <property type="molecule type" value="Transcribed_RNA"/>
</dbReference>
<evidence type="ECO:0000256" key="1">
    <source>
        <dbReference type="ARBA" id="ARBA00004123"/>
    </source>
</evidence>
<feature type="non-terminal residue" evidence="5">
    <location>
        <position position="1"/>
    </location>
</feature>
<dbReference type="InterPro" id="IPR001611">
    <property type="entry name" value="Leu-rich_rpt"/>
</dbReference>
<comment type="subcellular location">
    <subcellularLocation>
        <location evidence="1">Nucleus</location>
    </subcellularLocation>
</comment>
<dbReference type="PANTHER" id="PTHR46358">
    <property type="entry name" value="TONSOKU-LIKE PROTEIN"/>
    <property type="match status" value="1"/>
</dbReference>
<dbReference type="SUPFAM" id="SSF52047">
    <property type="entry name" value="RNI-like"/>
    <property type="match status" value="1"/>
</dbReference>
<feature type="non-terminal residue" evidence="5">
    <location>
        <position position="506"/>
    </location>
</feature>
<keyword evidence="2" id="KW-0677">Repeat</keyword>
<accession>A0A1B6FL89</accession>
<dbReference type="InterPro" id="IPR006553">
    <property type="entry name" value="Leu-rich_rpt_Cys-con_subtyp"/>
</dbReference>
<dbReference type="AlphaFoldDB" id="A0A1B6FL89"/>
<feature type="compositionally biased region" description="Low complexity" evidence="4">
    <location>
        <begin position="30"/>
        <end position="41"/>
    </location>
</feature>
<dbReference type="PANTHER" id="PTHR46358:SF1">
    <property type="entry name" value="TONSOKU-LIKE PROTEIN"/>
    <property type="match status" value="1"/>
</dbReference>
<proteinExistence type="predicted"/>
<evidence type="ECO:0000313" key="5">
    <source>
        <dbReference type="EMBL" id="JAS50947.1"/>
    </source>
</evidence>
<evidence type="ECO:0000256" key="2">
    <source>
        <dbReference type="ARBA" id="ARBA00022737"/>
    </source>
</evidence>
<protein>
    <submittedName>
        <fullName evidence="5">Uncharacterized protein</fullName>
    </submittedName>
</protein>
<feature type="region of interest" description="Disordered" evidence="4">
    <location>
        <begin position="65"/>
        <end position="118"/>
    </location>
</feature>
<dbReference type="SMART" id="SM00368">
    <property type="entry name" value="LRR_RI"/>
    <property type="match status" value="4"/>
</dbReference>
<dbReference type="Pfam" id="PF13516">
    <property type="entry name" value="LRR_6"/>
    <property type="match status" value="3"/>
</dbReference>
<sequence>VDDITLLPDRVAAKEYEDAMKALRRKPMLPTSSSSPTESKSALLDEKEVVDDWLIDDLAINSSRGVKRRRMHEFDGEPQRRPNRLAVTDHGSSRTLETERRNRFRPVSPVNMESDSNDSVVNQQVEGVNENENLSELSELLSSDAPMSQHRGQPLESTPVSRHGSSYQVPLSVFGVVRNPAPRQPEPEMIVGNTLPASQPTAVSQVVHQPPPQVSQMAPPSIKVRVEGKLLLVPLPIPSAEPLTIAWLADEAAKRYYSFEGMEPKLSLTTEDGAMLAPQDPVTLLLSYREVNGVVVSWKMHPITERYREACSELGTDVDEYLERSLDISQASFSLNLKGCSLDAPMLDPVFRASLHQTSLQHLILSDNRIGDTGMQLLAKLVTKLPHLRELDLTCNGITYEGLNVFVHHVVEHQACKRLETLKLSHNRLGKSCVNALSKLMQVTKALTCLSLMSVGVTAASFTGACNLSLEILERLDIGHNTVGSEGVRVLLRYLTCSRLERLSLA</sequence>
<name>A0A1B6FL89_9HEMI</name>
<dbReference type="Gene3D" id="3.80.10.10">
    <property type="entry name" value="Ribonuclease Inhibitor"/>
    <property type="match status" value="1"/>
</dbReference>
<dbReference type="Pfam" id="PF00560">
    <property type="entry name" value="LRR_1"/>
    <property type="match status" value="1"/>
</dbReference>
<dbReference type="GO" id="GO:0043596">
    <property type="term" value="C:nuclear replication fork"/>
    <property type="evidence" value="ECO:0007669"/>
    <property type="project" value="TreeGrafter"/>
</dbReference>
<feature type="region of interest" description="Disordered" evidence="4">
    <location>
        <begin position="24"/>
        <end position="43"/>
    </location>
</feature>
<gene>
    <name evidence="5" type="ORF">g.21353</name>
</gene>
<dbReference type="SMART" id="SM00367">
    <property type="entry name" value="LRR_CC"/>
    <property type="match status" value="4"/>
</dbReference>
<dbReference type="InterPro" id="IPR032675">
    <property type="entry name" value="LRR_dom_sf"/>
</dbReference>
<feature type="region of interest" description="Disordered" evidence="4">
    <location>
        <begin position="144"/>
        <end position="164"/>
    </location>
</feature>
<organism evidence="5">
    <name type="scientific">Cuerna arida</name>
    <dbReference type="NCBI Taxonomy" id="1464854"/>
    <lineage>
        <taxon>Eukaryota</taxon>
        <taxon>Metazoa</taxon>
        <taxon>Ecdysozoa</taxon>
        <taxon>Arthropoda</taxon>
        <taxon>Hexapoda</taxon>
        <taxon>Insecta</taxon>
        <taxon>Pterygota</taxon>
        <taxon>Neoptera</taxon>
        <taxon>Paraneoptera</taxon>
        <taxon>Hemiptera</taxon>
        <taxon>Auchenorrhyncha</taxon>
        <taxon>Membracoidea</taxon>
        <taxon>Cicadellidae</taxon>
        <taxon>Cicadellinae</taxon>
        <taxon>Proconiini</taxon>
        <taxon>Cuerna</taxon>
    </lineage>
</organism>